<protein>
    <recommendedName>
        <fullName evidence="1">PFL domain-containing protein</fullName>
    </recommendedName>
</protein>
<name>A0A8D5JEP3_9BACT</name>
<dbReference type="GO" id="GO:0003824">
    <property type="term" value="F:catalytic activity"/>
    <property type="evidence" value="ECO:0007669"/>
    <property type="project" value="InterPro"/>
</dbReference>
<reference evidence="2" key="1">
    <citation type="submission" date="2020-09" db="EMBL/GenBank/DDBJ databases">
        <title>Desulfogranum mesoprofundum gen. nov., sp. nov., a novel mesophilic, sulfate-reducing chemolithoautotroph isolated from a deep-sea hydrothermal vent chimney in the Suiyo Seamount.</title>
        <authorList>
            <person name="Hashimoto Y."/>
            <person name="Nakagawa S."/>
        </authorList>
    </citation>
    <scope>NUCLEOTIDE SEQUENCE</scope>
    <source>
        <strain evidence="2">KT2</strain>
    </source>
</reference>
<sequence>MKPDGSDGTSEVSHIMLEVIEELHILQPGSSVHISSRTPDTFLHAAARVIRQGHGYPSVFNPDTYIMEMVRQGKSLQDAREGGCSGCIEVGAFGKEAYLLTGYLNVPKVLEVTLNNGIDPLTGRVVGISTGDPCGFDSFEELYSAFMKQVEYIVDLKIRVSNYIDRMFAKYAPAPFLSVVIDDCISKGRDYYDGGPGTIPIISSAVVLVRSPTVCLP</sequence>
<proteinExistence type="predicted"/>
<accession>A0A8D5JEP3</accession>
<gene>
    <name evidence="2" type="ORF">DGMP_34710</name>
</gene>
<dbReference type="AlphaFoldDB" id="A0A8D5JEP3"/>
<dbReference type="Proteomes" id="UP000826725">
    <property type="component" value="Chromosome"/>
</dbReference>
<dbReference type="Pfam" id="PF02901">
    <property type="entry name" value="PFL-like"/>
    <property type="match status" value="1"/>
</dbReference>
<evidence type="ECO:0000313" key="3">
    <source>
        <dbReference type="Proteomes" id="UP000826725"/>
    </source>
</evidence>
<dbReference type="EMBL" id="AP024086">
    <property type="protein sequence ID" value="BCL62778.1"/>
    <property type="molecule type" value="Genomic_DNA"/>
</dbReference>
<feature type="domain" description="PFL" evidence="1">
    <location>
        <begin position="1"/>
        <end position="195"/>
    </location>
</feature>
<evidence type="ECO:0000313" key="2">
    <source>
        <dbReference type="EMBL" id="BCL62778.1"/>
    </source>
</evidence>
<dbReference type="KEGG" id="dbk:DGMP_34710"/>
<keyword evidence="3" id="KW-1185">Reference proteome</keyword>
<evidence type="ECO:0000259" key="1">
    <source>
        <dbReference type="Pfam" id="PF02901"/>
    </source>
</evidence>
<dbReference type="GO" id="GO:0005829">
    <property type="term" value="C:cytosol"/>
    <property type="evidence" value="ECO:0007669"/>
    <property type="project" value="TreeGrafter"/>
</dbReference>
<dbReference type="PANTHER" id="PTHR43641:SF2">
    <property type="entry name" value="DEHYDRATASE YBIW-RELATED"/>
    <property type="match status" value="1"/>
</dbReference>
<organism evidence="2 3">
    <name type="scientific">Desulfomarina profundi</name>
    <dbReference type="NCBI Taxonomy" id="2772557"/>
    <lineage>
        <taxon>Bacteria</taxon>
        <taxon>Pseudomonadati</taxon>
        <taxon>Thermodesulfobacteriota</taxon>
        <taxon>Desulfobulbia</taxon>
        <taxon>Desulfobulbales</taxon>
        <taxon>Desulfobulbaceae</taxon>
        <taxon>Desulfomarina</taxon>
    </lineage>
</organism>
<dbReference type="PANTHER" id="PTHR43641">
    <property type="entry name" value="FORMATE ACETYLTRANSFERASE 3-RELATED"/>
    <property type="match status" value="1"/>
</dbReference>
<dbReference type="InterPro" id="IPR004184">
    <property type="entry name" value="PFL_dom"/>
</dbReference>
<dbReference type="InterPro" id="IPR051215">
    <property type="entry name" value="GRE"/>
</dbReference>